<comment type="caution">
    <text evidence="2">The sequence shown here is derived from an EMBL/GenBank/DDBJ whole genome shotgun (WGS) entry which is preliminary data.</text>
</comment>
<dbReference type="EMBL" id="BMML01000021">
    <property type="protein sequence ID" value="GGN33233.1"/>
    <property type="molecule type" value="Genomic_DNA"/>
</dbReference>
<evidence type="ECO:0000313" key="3">
    <source>
        <dbReference type="Proteomes" id="UP000653411"/>
    </source>
</evidence>
<proteinExistence type="predicted"/>
<name>A0A918CVC7_9ACTN</name>
<dbReference type="AlphaFoldDB" id="A0A918CVC7"/>
<reference evidence="2" key="1">
    <citation type="journal article" date="2014" name="Int. J. Syst. Evol. Microbiol.">
        <title>Complete genome sequence of Corynebacterium casei LMG S-19264T (=DSM 44701T), isolated from a smear-ripened cheese.</title>
        <authorList>
            <consortium name="US DOE Joint Genome Institute (JGI-PGF)"/>
            <person name="Walter F."/>
            <person name="Albersmeier A."/>
            <person name="Kalinowski J."/>
            <person name="Ruckert C."/>
        </authorList>
    </citation>
    <scope>NUCLEOTIDE SEQUENCE</scope>
    <source>
        <strain evidence="2">CGMCC 4.7110</strain>
    </source>
</reference>
<dbReference type="Proteomes" id="UP000653411">
    <property type="component" value="Unassembled WGS sequence"/>
</dbReference>
<reference evidence="2" key="2">
    <citation type="submission" date="2020-09" db="EMBL/GenBank/DDBJ databases">
        <authorList>
            <person name="Sun Q."/>
            <person name="Zhou Y."/>
        </authorList>
    </citation>
    <scope>NUCLEOTIDE SEQUENCE</scope>
    <source>
        <strain evidence="2">CGMCC 4.7110</strain>
    </source>
</reference>
<organism evidence="2 3">
    <name type="scientific">Streptomyces fuscichromogenes</name>
    <dbReference type="NCBI Taxonomy" id="1324013"/>
    <lineage>
        <taxon>Bacteria</taxon>
        <taxon>Bacillati</taxon>
        <taxon>Actinomycetota</taxon>
        <taxon>Actinomycetes</taxon>
        <taxon>Kitasatosporales</taxon>
        <taxon>Streptomycetaceae</taxon>
        <taxon>Streptomyces</taxon>
    </lineage>
</organism>
<feature type="region of interest" description="Disordered" evidence="1">
    <location>
        <begin position="38"/>
        <end position="75"/>
    </location>
</feature>
<accession>A0A918CVC7</accession>
<evidence type="ECO:0000313" key="2">
    <source>
        <dbReference type="EMBL" id="GGN33233.1"/>
    </source>
</evidence>
<sequence length="75" mass="8130">MAVLLDEGDELGEGLFERALVEVPEHDRGHGPLVLDGQRHVGTGHGNGSWHAQLPALHTRRPTGVTPMSRDDFIA</sequence>
<evidence type="ECO:0000256" key="1">
    <source>
        <dbReference type="SAM" id="MobiDB-lite"/>
    </source>
</evidence>
<keyword evidence="3" id="KW-1185">Reference proteome</keyword>
<protein>
    <submittedName>
        <fullName evidence="2">Uncharacterized protein</fullName>
    </submittedName>
</protein>
<gene>
    <name evidence="2" type="ORF">GCM10011578_072900</name>
</gene>